<evidence type="ECO:0000313" key="8">
    <source>
        <dbReference type="EMBL" id="SIS59266.1"/>
    </source>
</evidence>
<evidence type="ECO:0000256" key="5">
    <source>
        <dbReference type="HAMAP-Rule" id="MF_01928"/>
    </source>
</evidence>
<evidence type="ECO:0000256" key="3">
    <source>
        <dbReference type="ARBA" id="ARBA00022755"/>
    </source>
</evidence>
<protein>
    <recommendedName>
        <fullName evidence="5 6">N5-carboxyaminoimidazole ribonucleotide synthase</fullName>
        <shortName evidence="5 6">N5-CAIR synthase</shortName>
        <ecNumber evidence="5 6">6.3.4.18</ecNumber>
    </recommendedName>
    <alternativeName>
        <fullName evidence="5 6">5-(carboxyamino)imidazole ribonucleotide synthetase</fullName>
    </alternativeName>
</protein>
<feature type="binding site" evidence="5">
    <location>
        <position position="106"/>
    </location>
    <ligand>
        <name>ATP</name>
        <dbReference type="ChEBI" id="CHEBI:30616"/>
    </ligand>
</feature>
<dbReference type="SUPFAM" id="SSF52440">
    <property type="entry name" value="PreATP-grasp domain"/>
    <property type="match status" value="1"/>
</dbReference>
<sequence>MNVIEPGQTIGILGGGQLGRMMATAAKHMGYRVAVLDPTPDCPAAQVADVHIEAAYDDGAAAEELGTWSDVVTYEFENVDEEVSRFFEKKGKLPQGSLSLSVSQNREKEKGFAEKANINVPAYRIVQTYVEVKQAVRDIGYPAVMKTISGGYDGKGQFLLREDADLKEVEKEIGDHRYIVEKWLNIDKEVSQVFTRDQEGNISFFPVAENVHKDQVLFTTTVPASISGVQQTSIQEQTKALALELGVVGTFAVEWFVSDGEIYFNEMAPRPHNSGHYTIEACNVSQFEQHIRALCGLPLLPVHTFPAAKMINVLGRHRESLFHSLPEDKVHVHDYGKHESRPQRKMGHVTIIGSSLDDIKTGEPAWMKSW</sequence>
<dbReference type="InterPro" id="IPR054350">
    <property type="entry name" value="PurT/PurK_preATP-grasp"/>
</dbReference>
<evidence type="ECO:0000259" key="7">
    <source>
        <dbReference type="PROSITE" id="PS50975"/>
    </source>
</evidence>
<dbReference type="GO" id="GO:0046872">
    <property type="term" value="F:metal ion binding"/>
    <property type="evidence" value="ECO:0007669"/>
    <property type="project" value="InterPro"/>
</dbReference>
<dbReference type="PROSITE" id="PS50975">
    <property type="entry name" value="ATP_GRASP"/>
    <property type="match status" value="1"/>
</dbReference>
<dbReference type="HAMAP" id="MF_01928">
    <property type="entry name" value="PurK"/>
    <property type="match status" value="1"/>
</dbReference>
<comment type="similarity">
    <text evidence="5 6">Belongs to the PurK/PurT family.</text>
</comment>
<dbReference type="InterPro" id="IPR013815">
    <property type="entry name" value="ATP_grasp_subdomain_1"/>
</dbReference>
<dbReference type="Pfam" id="PF02222">
    <property type="entry name" value="ATP-grasp"/>
    <property type="match status" value="1"/>
</dbReference>
<feature type="binding site" evidence="5">
    <location>
        <position position="212"/>
    </location>
    <ligand>
        <name>ATP</name>
        <dbReference type="ChEBI" id="CHEBI:30616"/>
    </ligand>
</feature>
<keyword evidence="2 5" id="KW-0547">Nucleotide-binding</keyword>
<keyword evidence="4 5" id="KW-0067">ATP-binding</keyword>
<name>A0A1N7KCE5_9BACI</name>
<dbReference type="Pfam" id="PF22660">
    <property type="entry name" value="RS_preATP-grasp-like"/>
    <property type="match status" value="1"/>
</dbReference>
<dbReference type="SUPFAM" id="SSF51246">
    <property type="entry name" value="Rudiment single hybrid motif"/>
    <property type="match status" value="1"/>
</dbReference>
<dbReference type="Gene3D" id="3.40.50.20">
    <property type="match status" value="1"/>
</dbReference>
<feature type="binding site" evidence="5">
    <location>
        <position position="146"/>
    </location>
    <ligand>
        <name>ATP</name>
        <dbReference type="ChEBI" id="CHEBI:30616"/>
    </ligand>
</feature>
<evidence type="ECO:0000256" key="2">
    <source>
        <dbReference type="ARBA" id="ARBA00022741"/>
    </source>
</evidence>
<dbReference type="STRING" id="570947.SAMN05421687_11042"/>
<keyword evidence="3 5" id="KW-0658">Purine biosynthesis</keyword>
<dbReference type="Proteomes" id="UP000187608">
    <property type="component" value="Unassembled WGS sequence"/>
</dbReference>
<reference evidence="9" key="1">
    <citation type="submission" date="2017-01" db="EMBL/GenBank/DDBJ databases">
        <authorList>
            <person name="Varghese N."/>
            <person name="Submissions S."/>
        </authorList>
    </citation>
    <scope>NUCLEOTIDE SEQUENCE [LARGE SCALE GENOMIC DNA]</scope>
    <source>
        <strain evidence="9">DSM 23127</strain>
    </source>
</reference>
<dbReference type="FunFam" id="3.30.1490.20:FF:000015">
    <property type="entry name" value="N5-carboxyaminoimidazole ribonucleotide synthase"/>
    <property type="match status" value="1"/>
</dbReference>
<dbReference type="OrthoDB" id="9804625at2"/>
<dbReference type="GO" id="GO:0034028">
    <property type="term" value="F:5-(carboxyamino)imidazole ribonucleotide synthase activity"/>
    <property type="evidence" value="ECO:0007669"/>
    <property type="project" value="UniProtKB-UniRule"/>
</dbReference>
<dbReference type="GO" id="GO:0006189">
    <property type="term" value="P:'de novo' IMP biosynthetic process"/>
    <property type="evidence" value="ECO:0007669"/>
    <property type="project" value="UniProtKB-UniRule"/>
</dbReference>
<dbReference type="Pfam" id="PF17769">
    <property type="entry name" value="PurK_C"/>
    <property type="match status" value="1"/>
</dbReference>
<dbReference type="InterPro" id="IPR011054">
    <property type="entry name" value="Rudment_hybrid_motif"/>
</dbReference>
<dbReference type="InterPro" id="IPR040686">
    <property type="entry name" value="PurK_C"/>
</dbReference>
<dbReference type="NCBIfam" id="NF004676">
    <property type="entry name" value="PRK06019.1-2"/>
    <property type="match status" value="1"/>
</dbReference>
<comment type="pathway">
    <text evidence="5 6">Purine metabolism; IMP biosynthesis via de novo pathway; 5-amino-1-(5-phospho-D-ribosyl)imidazole-4-carboxylate from 5-amino-1-(5-phospho-D-ribosyl)imidazole (N5-CAIR route): step 1/2.</text>
</comment>
<feature type="binding site" evidence="5">
    <location>
        <begin position="181"/>
        <end position="184"/>
    </location>
    <ligand>
        <name>ATP</name>
        <dbReference type="ChEBI" id="CHEBI:30616"/>
    </ligand>
</feature>
<proteinExistence type="inferred from homology"/>
<dbReference type="Gene3D" id="3.30.470.20">
    <property type="entry name" value="ATP-grasp fold, B domain"/>
    <property type="match status" value="1"/>
</dbReference>
<keyword evidence="9" id="KW-1185">Reference proteome</keyword>
<evidence type="ECO:0000256" key="4">
    <source>
        <dbReference type="ARBA" id="ARBA00022840"/>
    </source>
</evidence>
<dbReference type="AlphaFoldDB" id="A0A1N7KCE5"/>
<dbReference type="NCBIfam" id="NF004675">
    <property type="entry name" value="PRK06019.1-1"/>
    <property type="match status" value="1"/>
</dbReference>
<comment type="catalytic activity">
    <reaction evidence="5 6">
        <text>5-amino-1-(5-phospho-beta-D-ribosyl)imidazole + hydrogencarbonate + ATP = 5-carboxyamino-1-(5-phospho-D-ribosyl)imidazole + ADP + phosphate + 2 H(+)</text>
        <dbReference type="Rhea" id="RHEA:19317"/>
        <dbReference type="ChEBI" id="CHEBI:15378"/>
        <dbReference type="ChEBI" id="CHEBI:17544"/>
        <dbReference type="ChEBI" id="CHEBI:30616"/>
        <dbReference type="ChEBI" id="CHEBI:43474"/>
        <dbReference type="ChEBI" id="CHEBI:58730"/>
        <dbReference type="ChEBI" id="CHEBI:137981"/>
        <dbReference type="ChEBI" id="CHEBI:456216"/>
        <dbReference type="EC" id="6.3.4.18"/>
    </reaction>
</comment>
<dbReference type="SUPFAM" id="SSF56059">
    <property type="entry name" value="Glutathione synthetase ATP-binding domain-like"/>
    <property type="match status" value="1"/>
</dbReference>
<evidence type="ECO:0000256" key="1">
    <source>
        <dbReference type="ARBA" id="ARBA00022598"/>
    </source>
</evidence>
<feature type="binding site" evidence="5">
    <location>
        <begin position="151"/>
        <end position="157"/>
    </location>
    <ligand>
        <name>ATP</name>
        <dbReference type="ChEBI" id="CHEBI:30616"/>
    </ligand>
</feature>
<feature type="binding site" evidence="5">
    <location>
        <position position="189"/>
    </location>
    <ligand>
        <name>ATP</name>
        <dbReference type="ChEBI" id="CHEBI:30616"/>
    </ligand>
</feature>
<dbReference type="InterPro" id="IPR005875">
    <property type="entry name" value="PurK"/>
</dbReference>
<dbReference type="GO" id="GO:0005524">
    <property type="term" value="F:ATP binding"/>
    <property type="evidence" value="ECO:0007669"/>
    <property type="project" value="UniProtKB-UniRule"/>
</dbReference>
<dbReference type="UniPathway" id="UPA00074">
    <property type="reaction ID" value="UER00942"/>
</dbReference>
<dbReference type="Gene3D" id="3.30.1490.20">
    <property type="entry name" value="ATP-grasp fold, A domain"/>
    <property type="match status" value="1"/>
</dbReference>
<dbReference type="EC" id="6.3.4.18" evidence="5 6"/>
<dbReference type="PANTHER" id="PTHR11609:SF5">
    <property type="entry name" value="PHOSPHORIBOSYLAMINOIMIDAZOLE CARBOXYLASE"/>
    <property type="match status" value="1"/>
</dbReference>
<feature type="binding site" evidence="5">
    <location>
        <begin position="265"/>
        <end position="266"/>
    </location>
    <ligand>
        <name>ATP</name>
        <dbReference type="ChEBI" id="CHEBI:30616"/>
    </ligand>
</feature>
<dbReference type="InterPro" id="IPR011761">
    <property type="entry name" value="ATP-grasp"/>
</dbReference>
<dbReference type="InterPro" id="IPR003135">
    <property type="entry name" value="ATP-grasp_carboxylate-amine"/>
</dbReference>
<comment type="function">
    <text evidence="6">Catalyzes the ATP-dependent conversion of 5-aminoimidazole ribonucleotide (AIR) and HCO(3)- to N5-carboxyaminoimidazole ribonucleotide (N5-CAIR).</text>
</comment>
<dbReference type="FunFam" id="3.40.50.20:FF:000016">
    <property type="entry name" value="N5-carboxyaminoimidazole ribonucleotide synthase"/>
    <property type="match status" value="1"/>
</dbReference>
<dbReference type="GO" id="GO:0004638">
    <property type="term" value="F:phosphoribosylaminoimidazole carboxylase activity"/>
    <property type="evidence" value="ECO:0007669"/>
    <property type="project" value="InterPro"/>
</dbReference>
<gene>
    <name evidence="5 6" type="primary">purK</name>
    <name evidence="8" type="ORF">SAMN05421687_11042</name>
</gene>
<comment type="subunit">
    <text evidence="5 6">Homodimer.</text>
</comment>
<keyword evidence="1 5" id="KW-0436">Ligase</keyword>
<dbReference type="NCBIfam" id="NF004679">
    <property type="entry name" value="PRK06019.1-5"/>
    <property type="match status" value="1"/>
</dbReference>
<dbReference type="NCBIfam" id="TIGR01161">
    <property type="entry name" value="purK"/>
    <property type="match status" value="1"/>
</dbReference>
<dbReference type="InterPro" id="IPR016185">
    <property type="entry name" value="PreATP-grasp_dom_sf"/>
</dbReference>
<dbReference type="RefSeq" id="WP_076560203.1">
    <property type="nucleotide sequence ID" value="NZ_FTOC01000010.1"/>
</dbReference>
<comment type="function">
    <text evidence="5">Catalyzes the ATP-dependent conversion of 5-aminoimidazole ribonucleotide (AIR) and HCO(3)(-) to N5-carboxyaminoimidazole ribonucleotide (N5-CAIR).</text>
</comment>
<accession>A0A1N7KCE5</accession>
<dbReference type="GO" id="GO:0005829">
    <property type="term" value="C:cytosol"/>
    <property type="evidence" value="ECO:0007669"/>
    <property type="project" value="TreeGrafter"/>
</dbReference>
<organism evidence="8 9">
    <name type="scientific">Salimicrobium flavidum</name>
    <dbReference type="NCBI Taxonomy" id="570947"/>
    <lineage>
        <taxon>Bacteria</taxon>
        <taxon>Bacillati</taxon>
        <taxon>Bacillota</taxon>
        <taxon>Bacilli</taxon>
        <taxon>Bacillales</taxon>
        <taxon>Bacillaceae</taxon>
        <taxon>Salimicrobium</taxon>
    </lineage>
</organism>
<evidence type="ECO:0000256" key="6">
    <source>
        <dbReference type="RuleBase" id="RU361200"/>
    </source>
</evidence>
<dbReference type="PANTHER" id="PTHR11609">
    <property type="entry name" value="PURINE BIOSYNTHESIS PROTEIN 6/7, PUR6/7"/>
    <property type="match status" value="1"/>
</dbReference>
<dbReference type="EMBL" id="FTOC01000010">
    <property type="protein sequence ID" value="SIS59266.1"/>
    <property type="molecule type" value="Genomic_DNA"/>
</dbReference>
<evidence type="ECO:0000313" key="9">
    <source>
        <dbReference type="Proteomes" id="UP000187608"/>
    </source>
</evidence>
<feature type="domain" description="ATP-grasp" evidence="7">
    <location>
        <begin position="110"/>
        <end position="295"/>
    </location>
</feature>